<dbReference type="Proteomes" id="UP001162156">
    <property type="component" value="Unassembled WGS sequence"/>
</dbReference>
<evidence type="ECO:0000259" key="2">
    <source>
        <dbReference type="Pfam" id="PF17404"/>
    </source>
</evidence>
<evidence type="ECO:0000313" key="3">
    <source>
        <dbReference type="EMBL" id="KAJ8928380.1"/>
    </source>
</evidence>
<dbReference type="InterPro" id="IPR035368">
    <property type="entry name" value="Nrap_D3"/>
</dbReference>
<dbReference type="GO" id="GO:0003723">
    <property type="term" value="F:RNA binding"/>
    <property type="evidence" value="ECO:0007669"/>
    <property type="project" value="UniProtKB-KW"/>
</dbReference>
<comment type="caution">
    <text evidence="3">The sequence shown here is derived from an EMBL/GenBank/DDBJ whole genome shotgun (WGS) entry which is preliminary data.</text>
</comment>
<dbReference type="GO" id="GO:0034456">
    <property type="term" value="C:UTP-C complex"/>
    <property type="evidence" value="ECO:0007669"/>
    <property type="project" value="TreeGrafter"/>
</dbReference>
<dbReference type="PANTHER" id="PTHR17972">
    <property type="entry name" value="NUCLEOLAR RNA-ASSOCIATED PROTEIN"/>
    <property type="match status" value="1"/>
</dbReference>
<dbReference type="PANTHER" id="PTHR17972:SF0">
    <property type="entry name" value="NUCLEOLAR PROTEIN 6"/>
    <property type="match status" value="1"/>
</dbReference>
<keyword evidence="1" id="KW-0694">RNA-binding</keyword>
<proteinExistence type="inferred from homology"/>
<evidence type="ECO:0000256" key="1">
    <source>
        <dbReference type="RuleBase" id="RU364032"/>
    </source>
</evidence>
<protein>
    <recommendedName>
        <fullName evidence="1">Nucleolar protein 6</fullName>
    </recommendedName>
</protein>
<comment type="subcellular location">
    <subcellularLocation>
        <location evidence="1">Nucleus</location>
        <location evidence="1">Nucleolus</location>
    </subcellularLocation>
</comment>
<dbReference type="InterPro" id="IPR005554">
    <property type="entry name" value="NOL6/Upt22"/>
</dbReference>
<keyword evidence="1" id="KW-0539">Nucleus</keyword>
<dbReference type="GO" id="GO:0006364">
    <property type="term" value="P:rRNA processing"/>
    <property type="evidence" value="ECO:0007669"/>
    <property type="project" value="TreeGrafter"/>
</dbReference>
<dbReference type="GO" id="GO:0032040">
    <property type="term" value="C:small-subunit processome"/>
    <property type="evidence" value="ECO:0007669"/>
    <property type="project" value="TreeGrafter"/>
</dbReference>
<dbReference type="Pfam" id="PF17404">
    <property type="entry name" value="Nrap_D3"/>
    <property type="match status" value="1"/>
</dbReference>
<gene>
    <name evidence="3" type="ORF">NQ314_019045</name>
</gene>
<accession>A0AAV8WQ12</accession>
<dbReference type="GO" id="GO:0006409">
    <property type="term" value="P:tRNA export from nucleus"/>
    <property type="evidence" value="ECO:0007669"/>
    <property type="project" value="TreeGrafter"/>
</dbReference>
<evidence type="ECO:0000313" key="4">
    <source>
        <dbReference type="Proteomes" id="UP001162156"/>
    </source>
</evidence>
<comment type="similarity">
    <text evidence="1">Belongs to the NRAP family.</text>
</comment>
<reference evidence="3" key="1">
    <citation type="journal article" date="2023" name="Insect Mol. Biol.">
        <title>Genome sequencing provides insights into the evolution of gene families encoding plant cell wall-degrading enzymes in longhorned beetles.</title>
        <authorList>
            <person name="Shin N.R."/>
            <person name="Okamura Y."/>
            <person name="Kirsch R."/>
            <person name="Pauchet Y."/>
        </authorList>
    </citation>
    <scope>NUCLEOTIDE SEQUENCE</scope>
    <source>
        <strain evidence="3">RBIC_L_NR</strain>
    </source>
</reference>
<dbReference type="GO" id="GO:0032545">
    <property type="term" value="C:CURI complex"/>
    <property type="evidence" value="ECO:0007669"/>
    <property type="project" value="TreeGrafter"/>
</dbReference>
<feature type="domain" description="Nrap protein" evidence="2">
    <location>
        <begin position="37"/>
        <end position="181"/>
    </location>
</feature>
<sequence length="187" mass="21872">MRVYKKVKRESHVALRHLDDNKSNSFQQLFLTKLPFTLQYDLVIDLTKSLPVENKFNIEDEEKARSIGFKDLLIVTYISKIIRRGFGNRVLNVVPRLEVEDSSHVLKKFFFGINLNPEEAFNFIELGPALNDHIAAADFRIFWGNLSSDRRFRDGSTHVAVYFKTNTIKGKRNIIKKNCKFCCWRKT</sequence>
<name>A0AAV8WQ12_9CUCU</name>
<organism evidence="3 4">
    <name type="scientific">Rhamnusium bicolor</name>
    <dbReference type="NCBI Taxonomy" id="1586634"/>
    <lineage>
        <taxon>Eukaryota</taxon>
        <taxon>Metazoa</taxon>
        <taxon>Ecdysozoa</taxon>
        <taxon>Arthropoda</taxon>
        <taxon>Hexapoda</taxon>
        <taxon>Insecta</taxon>
        <taxon>Pterygota</taxon>
        <taxon>Neoptera</taxon>
        <taxon>Endopterygota</taxon>
        <taxon>Coleoptera</taxon>
        <taxon>Polyphaga</taxon>
        <taxon>Cucujiformia</taxon>
        <taxon>Chrysomeloidea</taxon>
        <taxon>Cerambycidae</taxon>
        <taxon>Lepturinae</taxon>
        <taxon>Rhagiini</taxon>
        <taxon>Rhamnusium</taxon>
    </lineage>
</organism>
<dbReference type="EMBL" id="JANEYF010005385">
    <property type="protein sequence ID" value="KAJ8928380.1"/>
    <property type="molecule type" value="Genomic_DNA"/>
</dbReference>
<dbReference type="AlphaFoldDB" id="A0AAV8WQ12"/>
<keyword evidence="4" id="KW-1185">Reference proteome</keyword>